<evidence type="ECO:0000313" key="4">
    <source>
        <dbReference type="Proteomes" id="UP000518887"/>
    </source>
</evidence>
<evidence type="ECO:0000256" key="1">
    <source>
        <dbReference type="ARBA" id="ARBA00022649"/>
    </source>
</evidence>
<sequence length="55" mass="6212">MKTIETIKLSNKDIDLIMAELENTSEPNEALKKLFDSSKNSKLEDDNKDANSIEV</sequence>
<feature type="region of interest" description="Disordered" evidence="2">
    <location>
        <begin position="35"/>
        <end position="55"/>
    </location>
</feature>
<gene>
    <name evidence="3" type="ORF">HNP76_002288</name>
</gene>
<keyword evidence="1" id="KW-1277">Toxin-antitoxin system</keyword>
<dbReference type="AlphaFoldDB" id="A0A7W8GAS0"/>
<dbReference type="RefSeq" id="WP_184660594.1">
    <property type="nucleotide sequence ID" value="NZ_CP031518.1"/>
</dbReference>
<reference evidence="3 4" key="1">
    <citation type="submission" date="2020-08" db="EMBL/GenBank/DDBJ databases">
        <title>Genomic Encyclopedia of Type Strains, Phase IV (KMG-IV): sequencing the most valuable type-strain genomes for metagenomic binning, comparative biology and taxonomic classification.</title>
        <authorList>
            <person name="Goeker M."/>
        </authorList>
    </citation>
    <scope>NUCLEOTIDE SEQUENCE [LARGE SCALE GENOMIC DNA]</scope>
    <source>
        <strain evidence="3 4">DSM 103462</strain>
    </source>
</reference>
<proteinExistence type="predicted"/>
<accession>A0A7W8GAS0</accession>
<dbReference type="Pfam" id="PF08681">
    <property type="entry name" value="TacA1"/>
    <property type="match status" value="1"/>
</dbReference>
<dbReference type="InterPro" id="IPR014795">
    <property type="entry name" value="TacA_1-like"/>
</dbReference>
<evidence type="ECO:0000256" key="2">
    <source>
        <dbReference type="SAM" id="MobiDB-lite"/>
    </source>
</evidence>
<dbReference type="Gene3D" id="1.20.5.780">
    <property type="entry name" value="Single helix bin"/>
    <property type="match status" value="1"/>
</dbReference>
<protein>
    <submittedName>
        <fullName evidence="3">Uncharacterized protein (DUF1778 family)</fullName>
    </submittedName>
</protein>
<comment type="caution">
    <text evidence="3">The sequence shown here is derived from an EMBL/GenBank/DDBJ whole genome shotgun (WGS) entry which is preliminary data.</text>
</comment>
<organism evidence="3 4">
    <name type="scientific">Treponema ruminis</name>
    <dbReference type="NCBI Taxonomy" id="744515"/>
    <lineage>
        <taxon>Bacteria</taxon>
        <taxon>Pseudomonadati</taxon>
        <taxon>Spirochaetota</taxon>
        <taxon>Spirochaetia</taxon>
        <taxon>Spirochaetales</taxon>
        <taxon>Treponemataceae</taxon>
        <taxon>Treponema</taxon>
    </lineage>
</organism>
<dbReference type="EMBL" id="JACHFQ010000007">
    <property type="protein sequence ID" value="MBB5226900.1"/>
    <property type="molecule type" value="Genomic_DNA"/>
</dbReference>
<evidence type="ECO:0000313" key="3">
    <source>
        <dbReference type="EMBL" id="MBB5226900.1"/>
    </source>
</evidence>
<dbReference type="Proteomes" id="UP000518887">
    <property type="component" value="Unassembled WGS sequence"/>
</dbReference>
<name>A0A7W8GAS0_9SPIR</name>
<keyword evidence="4" id="KW-1185">Reference proteome</keyword>